<name>A0ABM7GZA5_CUTAC</name>
<feature type="region of interest" description="Disordered" evidence="1">
    <location>
        <begin position="87"/>
        <end position="119"/>
    </location>
</feature>
<sequence>MSWYCQQIGGNETSVGHDDGYVGIEGSDGIVTLAGLHAGRLNGGDTEFLGSLGDRAWTWSTVPSYCCIRTRQDGSYLVTGIGYQGGKRWDGHVRGTSKKKSHTASLPTSQQVGRVDDHA</sequence>
<dbReference type="Proteomes" id="UP000318594">
    <property type="component" value="Chromosome"/>
</dbReference>
<reference evidence="2 3" key="1">
    <citation type="submission" date="2019-06" db="EMBL/GenBank/DDBJ databases">
        <title>Complete genome sequence of Cutibacterium acnes subsp. acnes NBRC 107605.</title>
        <authorList>
            <person name="Miura T."/>
            <person name="Furukawa M."/>
            <person name="Shimamura M."/>
            <person name="Ohyama Y."/>
            <person name="Yamazoe A."/>
            <person name="Kawasaki H."/>
        </authorList>
    </citation>
    <scope>NUCLEOTIDE SEQUENCE [LARGE SCALE GENOMIC DNA]</scope>
    <source>
        <strain evidence="2 3">NBRC 107605</strain>
    </source>
</reference>
<evidence type="ECO:0000256" key="1">
    <source>
        <dbReference type="SAM" id="MobiDB-lite"/>
    </source>
</evidence>
<keyword evidence="3" id="KW-1185">Reference proteome</keyword>
<accession>A0ABM7GZA5</accession>
<organism evidence="2 3">
    <name type="scientific">Cutibacterium acnes subsp. acnes</name>
    <dbReference type="NCBI Taxonomy" id="1734925"/>
    <lineage>
        <taxon>Bacteria</taxon>
        <taxon>Bacillati</taxon>
        <taxon>Actinomycetota</taxon>
        <taxon>Actinomycetes</taxon>
        <taxon>Propionibacteriales</taxon>
        <taxon>Propionibacteriaceae</taxon>
        <taxon>Cutibacterium</taxon>
    </lineage>
</organism>
<gene>
    <name evidence="2" type="ORF">CacPP4_11550</name>
</gene>
<evidence type="ECO:0000313" key="2">
    <source>
        <dbReference type="EMBL" id="BBK84540.1"/>
    </source>
</evidence>
<feature type="compositionally biased region" description="Polar residues" evidence="1">
    <location>
        <begin position="103"/>
        <end position="112"/>
    </location>
</feature>
<dbReference type="EMBL" id="AP019723">
    <property type="protein sequence ID" value="BBK84540.1"/>
    <property type="molecule type" value="Genomic_DNA"/>
</dbReference>
<proteinExistence type="predicted"/>
<evidence type="ECO:0000313" key="3">
    <source>
        <dbReference type="Proteomes" id="UP000318594"/>
    </source>
</evidence>
<protein>
    <submittedName>
        <fullName evidence="2">Uncharacterized protein</fullName>
    </submittedName>
</protein>